<proteinExistence type="predicted"/>
<reference evidence="1 2" key="1">
    <citation type="journal article" date="2018" name="Mol. Biol. Evol.">
        <title>Analysis of the draft genome of the red seaweed Gracilariopsis chorda provides insights into genome size evolution in Rhodophyta.</title>
        <authorList>
            <person name="Lee J."/>
            <person name="Yang E.C."/>
            <person name="Graf L."/>
            <person name="Yang J.H."/>
            <person name="Qiu H."/>
            <person name="Zel Zion U."/>
            <person name="Chan C.X."/>
            <person name="Stephens T.G."/>
            <person name="Weber A.P.M."/>
            <person name="Boo G.H."/>
            <person name="Boo S.M."/>
            <person name="Kim K.M."/>
            <person name="Shin Y."/>
            <person name="Jung M."/>
            <person name="Lee S.J."/>
            <person name="Yim H.S."/>
            <person name="Lee J.H."/>
            <person name="Bhattacharya D."/>
            <person name="Yoon H.S."/>
        </authorList>
    </citation>
    <scope>NUCLEOTIDE SEQUENCE [LARGE SCALE GENOMIC DNA]</scope>
    <source>
        <strain evidence="1 2">SKKU-2015</strain>
        <tissue evidence="1">Whole body</tissue>
    </source>
</reference>
<dbReference type="Proteomes" id="UP000247409">
    <property type="component" value="Unassembled WGS sequence"/>
</dbReference>
<name>A0A2V3ISX6_9FLOR</name>
<protein>
    <submittedName>
        <fullName evidence="1">Uncharacterized protein</fullName>
    </submittedName>
</protein>
<dbReference type="EMBL" id="NBIV01000066">
    <property type="protein sequence ID" value="PXF45223.1"/>
    <property type="molecule type" value="Genomic_DNA"/>
</dbReference>
<gene>
    <name evidence="1" type="ORF">BWQ96_04989</name>
</gene>
<accession>A0A2V3ISX6</accession>
<sequence length="60" mass="6601">MPHIMMEWKVRRPAVTDGTRQTACKSAALKTTTPCNPRIEYYAMQTCASAGLRASSAVLQ</sequence>
<keyword evidence="2" id="KW-1185">Reference proteome</keyword>
<evidence type="ECO:0000313" key="2">
    <source>
        <dbReference type="Proteomes" id="UP000247409"/>
    </source>
</evidence>
<evidence type="ECO:0000313" key="1">
    <source>
        <dbReference type="EMBL" id="PXF45223.1"/>
    </source>
</evidence>
<comment type="caution">
    <text evidence="1">The sequence shown here is derived from an EMBL/GenBank/DDBJ whole genome shotgun (WGS) entry which is preliminary data.</text>
</comment>
<dbReference type="AlphaFoldDB" id="A0A2V3ISX6"/>
<organism evidence="1 2">
    <name type="scientific">Gracilariopsis chorda</name>
    <dbReference type="NCBI Taxonomy" id="448386"/>
    <lineage>
        <taxon>Eukaryota</taxon>
        <taxon>Rhodophyta</taxon>
        <taxon>Florideophyceae</taxon>
        <taxon>Rhodymeniophycidae</taxon>
        <taxon>Gracilariales</taxon>
        <taxon>Gracilariaceae</taxon>
        <taxon>Gracilariopsis</taxon>
    </lineage>
</organism>